<reference evidence="2 4" key="1">
    <citation type="journal article" date="2011" name="Nature">
        <title>The Medicago genome provides insight into the evolution of rhizobial symbioses.</title>
        <authorList>
            <person name="Young N.D."/>
            <person name="Debelle F."/>
            <person name="Oldroyd G.E."/>
            <person name="Geurts R."/>
            <person name="Cannon S.B."/>
            <person name="Udvardi M.K."/>
            <person name="Benedito V.A."/>
            <person name="Mayer K.F."/>
            <person name="Gouzy J."/>
            <person name="Schoof H."/>
            <person name="Van de Peer Y."/>
            <person name="Proost S."/>
            <person name="Cook D.R."/>
            <person name="Meyers B.C."/>
            <person name="Spannagl M."/>
            <person name="Cheung F."/>
            <person name="De Mita S."/>
            <person name="Krishnakumar V."/>
            <person name="Gundlach H."/>
            <person name="Zhou S."/>
            <person name="Mudge J."/>
            <person name="Bharti A.K."/>
            <person name="Murray J.D."/>
            <person name="Naoumkina M.A."/>
            <person name="Rosen B."/>
            <person name="Silverstein K.A."/>
            <person name="Tang H."/>
            <person name="Rombauts S."/>
            <person name="Zhao P.X."/>
            <person name="Zhou P."/>
            <person name="Barbe V."/>
            <person name="Bardou P."/>
            <person name="Bechner M."/>
            <person name="Bellec A."/>
            <person name="Berger A."/>
            <person name="Berges H."/>
            <person name="Bidwell S."/>
            <person name="Bisseling T."/>
            <person name="Choisne N."/>
            <person name="Couloux A."/>
            <person name="Denny R."/>
            <person name="Deshpande S."/>
            <person name="Dai X."/>
            <person name="Doyle J.J."/>
            <person name="Dudez A.M."/>
            <person name="Farmer A.D."/>
            <person name="Fouteau S."/>
            <person name="Franken C."/>
            <person name="Gibelin C."/>
            <person name="Gish J."/>
            <person name="Goldstein S."/>
            <person name="Gonzalez A.J."/>
            <person name="Green P.J."/>
            <person name="Hallab A."/>
            <person name="Hartog M."/>
            <person name="Hua A."/>
            <person name="Humphray S.J."/>
            <person name="Jeong D.H."/>
            <person name="Jing Y."/>
            <person name="Jocker A."/>
            <person name="Kenton S.M."/>
            <person name="Kim D.J."/>
            <person name="Klee K."/>
            <person name="Lai H."/>
            <person name="Lang C."/>
            <person name="Lin S."/>
            <person name="Macmil S.L."/>
            <person name="Magdelenat G."/>
            <person name="Matthews L."/>
            <person name="McCorrison J."/>
            <person name="Monaghan E.L."/>
            <person name="Mun J.H."/>
            <person name="Najar F.Z."/>
            <person name="Nicholson C."/>
            <person name="Noirot C."/>
            <person name="O'Bleness M."/>
            <person name="Paule C.R."/>
            <person name="Poulain J."/>
            <person name="Prion F."/>
            <person name="Qin B."/>
            <person name="Qu C."/>
            <person name="Retzel E.F."/>
            <person name="Riddle C."/>
            <person name="Sallet E."/>
            <person name="Samain S."/>
            <person name="Samson N."/>
            <person name="Sanders I."/>
            <person name="Saurat O."/>
            <person name="Scarpelli C."/>
            <person name="Schiex T."/>
            <person name="Segurens B."/>
            <person name="Severin A.J."/>
            <person name="Sherrier D.J."/>
            <person name="Shi R."/>
            <person name="Sims S."/>
            <person name="Singer S.R."/>
            <person name="Sinharoy S."/>
            <person name="Sterck L."/>
            <person name="Viollet A."/>
            <person name="Wang B.B."/>
            <person name="Wang K."/>
            <person name="Wang M."/>
            <person name="Wang X."/>
            <person name="Warfsmann J."/>
            <person name="Weissenbach J."/>
            <person name="White D.D."/>
            <person name="White J.D."/>
            <person name="Wiley G.B."/>
            <person name="Wincker P."/>
            <person name="Xing Y."/>
            <person name="Yang L."/>
            <person name="Yao Z."/>
            <person name="Ying F."/>
            <person name="Zhai J."/>
            <person name="Zhou L."/>
            <person name="Zuber A."/>
            <person name="Denarie J."/>
            <person name="Dixon R.A."/>
            <person name="May G.D."/>
            <person name="Schwartz D.C."/>
            <person name="Rogers J."/>
            <person name="Quetier F."/>
            <person name="Town C.D."/>
            <person name="Roe B.A."/>
        </authorList>
    </citation>
    <scope>NUCLEOTIDE SEQUENCE [LARGE SCALE GENOMIC DNA]</scope>
    <source>
        <strain evidence="2">A17</strain>
        <strain evidence="3 4">cv. Jemalong A17</strain>
    </source>
</reference>
<evidence type="ECO:0000313" key="3">
    <source>
        <dbReference type="EnsemblPlants" id="KEH38112"/>
    </source>
</evidence>
<evidence type="ECO:0000313" key="4">
    <source>
        <dbReference type="Proteomes" id="UP000002051"/>
    </source>
</evidence>
<dbReference type="Proteomes" id="UP000002051">
    <property type="component" value="Chromosome 2"/>
</dbReference>
<protein>
    <submittedName>
        <fullName evidence="2 3">Uncharacterized protein</fullName>
    </submittedName>
</protein>
<dbReference type="EMBL" id="CM001218">
    <property type="protein sequence ID" value="KEH38112.1"/>
    <property type="molecule type" value="Genomic_DNA"/>
</dbReference>
<dbReference type="HOGENOM" id="CLU_2797737_0_0_1"/>
<dbReference type="AlphaFoldDB" id="A0A072V8E9"/>
<feature type="region of interest" description="Disordered" evidence="1">
    <location>
        <begin position="33"/>
        <end position="68"/>
    </location>
</feature>
<evidence type="ECO:0000313" key="2">
    <source>
        <dbReference type="EMBL" id="KEH38112.1"/>
    </source>
</evidence>
<proteinExistence type="predicted"/>
<sequence>MVTGKTITVEEEEKDLVEWIRKTMLFHPIRRHGGRIDAGKMGDGGGLLKEDGRKKRVGAYRRRERREK</sequence>
<gene>
    <name evidence="2" type="ordered locus">MTR_2g461530</name>
</gene>
<evidence type="ECO:0000256" key="1">
    <source>
        <dbReference type="SAM" id="MobiDB-lite"/>
    </source>
</evidence>
<dbReference type="EnsemblPlants" id="KEH38112">
    <property type="protein sequence ID" value="KEH38112"/>
    <property type="gene ID" value="MTR_2g461530"/>
</dbReference>
<keyword evidence="4" id="KW-1185">Reference proteome</keyword>
<accession>A0A072V8E9</accession>
<organism evidence="2 4">
    <name type="scientific">Medicago truncatula</name>
    <name type="common">Barrel medic</name>
    <name type="synonym">Medicago tribuloides</name>
    <dbReference type="NCBI Taxonomy" id="3880"/>
    <lineage>
        <taxon>Eukaryota</taxon>
        <taxon>Viridiplantae</taxon>
        <taxon>Streptophyta</taxon>
        <taxon>Embryophyta</taxon>
        <taxon>Tracheophyta</taxon>
        <taxon>Spermatophyta</taxon>
        <taxon>Magnoliopsida</taxon>
        <taxon>eudicotyledons</taxon>
        <taxon>Gunneridae</taxon>
        <taxon>Pentapetalae</taxon>
        <taxon>rosids</taxon>
        <taxon>fabids</taxon>
        <taxon>Fabales</taxon>
        <taxon>Fabaceae</taxon>
        <taxon>Papilionoideae</taxon>
        <taxon>50 kb inversion clade</taxon>
        <taxon>NPAAA clade</taxon>
        <taxon>Hologalegina</taxon>
        <taxon>IRL clade</taxon>
        <taxon>Trifolieae</taxon>
        <taxon>Medicago</taxon>
    </lineage>
</organism>
<reference evidence="2 4" key="2">
    <citation type="journal article" date="2014" name="BMC Genomics">
        <title>An improved genome release (version Mt4.0) for the model legume Medicago truncatula.</title>
        <authorList>
            <person name="Tang H."/>
            <person name="Krishnakumar V."/>
            <person name="Bidwell S."/>
            <person name="Rosen B."/>
            <person name="Chan A."/>
            <person name="Zhou S."/>
            <person name="Gentzbittel L."/>
            <person name="Childs K.L."/>
            <person name="Yandell M."/>
            <person name="Gundlach H."/>
            <person name="Mayer K.F."/>
            <person name="Schwartz D.C."/>
            <person name="Town C.D."/>
        </authorList>
    </citation>
    <scope>GENOME REANNOTATION</scope>
    <source>
        <strain evidence="2">A17</strain>
        <strain evidence="3 4">cv. Jemalong A17</strain>
    </source>
</reference>
<reference evidence="3" key="3">
    <citation type="submission" date="2015-04" db="UniProtKB">
        <authorList>
            <consortium name="EnsemblPlants"/>
        </authorList>
    </citation>
    <scope>IDENTIFICATION</scope>
    <source>
        <strain evidence="3">cv. Jemalong A17</strain>
    </source>
</reference>
<name>A0A072V8E9_MEDTR</name>
<feature type="compositionally biased region" description="Basic residues" evidence="1">
    <location>
        <begin position="54"/>
        <end position="68"/>
    </location>
</feature>